<comment type="caution">
    <text evidence="1">The sequence shown here is derived from an EMBL/GenBank/DDBJ whole genome shotgun (WGS) entry which is preliminary data.</text>
</comment>
<organism evidence="1 2">
    <name type="scientific">Haematococcus lacustris</name>
    <name type="common">Green alga</name>
    <name type="synonym">Haematococcus pluvialis</name>
    <dbReference type="NCBI Taxonomy" id="44745"/>
    <lineage>
        <taxon>Eukaryota</taxon>
        <taxon>Viridiplantae</taxon>
        <taxon>Chlorophyta</taxon>
        <taxon>core chlorophytes</taxon>
        <taxon>Chlorophyceae</taxon>
        <taxon>CS clade</taxon>
        <taxon>Chlamydomonadales</taxon>
        <taxon>Haematococcaceae</taxon>
        <taxon>Haematococcus</taxon>
    </lineage>
</organism>
<reference evidence="1 2" key="1">
    <citation type="submission" date="2020-02" db="EMBL/GenBank/DDBJ databases">
        <title>Draft genome sequence of Haematococcus lacustris strain NIES-144.</title>
        <authorList>
            <person name="Morimoto D."/>
            <person name="Nakagawa S."/>
            <person name="Yoshida T."/>
            <person name="Sawayama S."/>
        </authorList>
    </citation>
    <scope>NUCLEOTIDE SEQUENCE [LARGE SCALE GENOMIC DNA]</scope>
    <source>
        <strain evidence="1 2">NIES-144</strain>
    </source>
</reference>
<evidence type="ECO:0000313" key="1">
    <source>
        <dbReference type="EMBL" id="GFH11879.1"/>
    </source>
</evidence>
<keyword evidence="2" id="KW-1185">Reference proteome</keyword>
<accession>A0A699YZ46</accession>
<gene>
    <name evidence="1" type="ORF">HaLaN_07456</name>
</gene>
<name>A0A699YZ46_HAELA</name>
<proteinExistence type="predicted"/>
<sequence length="135" mass="13896">MKGVCALAATGRSEVASVCRGYECRVVKVGGSARGSKSRVTMSGDVPAEALQEVVSALAAEGIVVESSAASDEAGAGTTGDLAPFLAHQQPVLRATRRASPFAAALIDLHRKCLARMQHDGVPRTFGTENSTALQ</sequence>
<evidence type="ECO:0000313" key="2">
    <source>
        <dbReference type="Proteomes" id="UP000485058"/>
    </source>
</evidence>
<protein>
    <submittedName>
        <fullName evidence="1">Uncharacterized protein</fullName>
    </submittedName>
</protein>
<dbReference type="AlphaFoldDB" id="A0A699YZ46"/>
<dbReference type="Proteomes" id="UP000485058">
    <property type="component" value="Unassembled WGS sequence"/>
</dbReference>
<dbReference type="EMBL" id="BLLF01000444">
    <property type="protein sequence ID" value="GFH11879.1"/>
    <property type="molecule type" value="Genomic_DNA"/>
</dbReference>